<dbReference type="SUPFAM" id="SSF50998">
    <property type="entry name" value="Quinoprotein alcohol dehydrogenase-like"/>
    <property type="match status" value="1"/>
</dbReference>
<dbReference type="InterPro" id="IPR058545">
    <property type="entry name" value="Beta-prop_EMC1_1st"/>
</dbReference>
<evidence type="ECO:0000256" key="7">
    <source>
        <dbReference type="ARBA" id="ARBA00022824"/>
    </source>
</evidence>
<dbReference type="AlphaFoldDB" id="A0A5N5QH06"/>
<evidence type="ECO:0000256" key="10">
    <source>
        <dbReference type="ARBA" id="ARBA00023180"/>
    </source>
</evidence>
<dbReference type="InterPro" id="IPR011678">
    <property type="entry name" value="EMC1_C"/>
</dbReference>
<keyword evidence="10" id="KW-0325">Glycoprotein</keyword>
<dbReference type="GO" id="GO:0072546">
    <property type="term" value="C:EMC complex"/>
    <property type="evidence" value="ECO:0007669"/>
    <property type="project" value="InterPro"/>
</dbReference>
<keyword evidence="7" id="KW-0256">Endoplasmic reticulum</keyword>
<dbReference type="PANTHER" id="PTHR21573">
    <property type="entry name" value="ER MEMBRANE PROTEIN COMPLEX SUBUNIT 1"/>
    <property type="match status" value="1"/>
</dbReference>
<dbReference type="Pfam" id="PF07774">
    <property type="entry name" value="EMC1_C"/>
    <property type="match status" value="1"/>
</dbReference>
<comment type="subunit">
    <text evidence="3">Component of the ER membrane protein complex (EMC).</text>
</comment>
<dbReference type="GO" id="GO:0034975">
    <property type="term" value="P:protein folding in endoplasmic reticulum"/>
    <property type="evidence" value="ECO:0007669"/>
    <property type="project" value="TreeGrafter"/>
</dbReference>
<evidence type="ECO:0000256" key="5">
    <source>
        <dbReference type="ARBA" id="ARBA00022692"/>
    </source>
</evidence>
<accession>A0A5N5QH06</accession>
<dbReference type="PANTHER" id="PTHR21573:SF0">
    <property type="entry name" value="ER MEMBRANE PROTEIN COMPLEX SUBUNIT 1"/>
    <property type="match status" value="1"/>
</dbReference>
<dbReference type="Gene3D" id="2.130.10.10">
    <property type="entry name" value="YVTN repeat-like/Quinoprotein amine dehydrogenase"/>
    <property type="match status" value="1"/>
</dbReference>
<dbReference type="InterPro" id="IPR011047">
    <property type="entry name" value="Quinoprotein_ADH-like_sf"/>
</dbReference>
<feature type="signal peptide" evidence="12">
    <location>
        <begin position="1"/>
        <end position="19"/>
    </location>
</feature>
<dbReference type="OrthoDB" id="28092at2759"/>
<evidence type="ECO:0000256" key="12">
    <source>
        <dbReference type="SAM" id="SignalP"/>
    </source>
</evidence>
<evidence type="ECO:0000256" key="4">
    <source>
        <dbReference type="ARBA" id="ARBA00020824"/>
    </source>
</evidence>
<comment type="similarity">
    <text evidence="2">Belongs to the EMC1 family.</text>
</comment>
<dbReference type="InterPro" id="IPR015943">
    <property type="entry name" value="WD40/YVTN_repeat-like_dom_sf"/>
</dbReference>
<evidence type="ECO:0000256" key="9">
    <source>
        <dbReference type="ARBA" id="ARBA00023136"/>
    </source>
</evidence>
<keyword evidence="6 12" id="KW-0732">Signal</keyword>
<comment type="subcellular location">
    <subcellularLocation>
        <location evidence="1">Endoplasmic reticulum membrane</location>
        <topology evidence="1">Single-pass type I membrane protein</topology>
    </subcellularLocation>
</comment>
<dbReference type="Proteomes" id="UP000383932">
    <property type="component" value="Unassembled WGS sequence"/>
</dbReference>
<keyword evidence="8 11" id="KW-1133">Transmembrane helix</keyword>
<dbReference type="Pfam" id="PF25293">
    <property type="entry name" value="Beta-prop_EMC1_N"/>
    <property type="match status" value="1"/>
</dbReference>
<comment type="caution">
    <text evidence="15">The sequence shown here is derived from an EMBL/GenBank/DDBJ whole genome shotgun (WGS) entry which is preliminary data.</text>
</comment>
<evidence type="ECO:0000313" key="15">
    <source>
        <dbReference type="EMBL" id="KAB5591035.1"/>
    </source>
</evidence>
<gene>
    <name evidence="15" type="ORF">CTheo_5530</name>
</gene>
<feature type="transmembrane region" description="Helical" evidence="11">
    <location>
        <begin position="953"/>
        <end position="971"/>
    </location>
</feature>
<feature type="domain" description="EMC1 first beta-propeller" evidence="14">
    <location>
        <begin position="22"/>
        <end position="434"/>
    </location>
</feature>
<keyword evidence="5 11" id="KW-0812">Transmembrane</keyword>
<protein>
    <recommendedName>
        <fullName evidence="4">ER membrane protein complex subunit 1</fullName>
    </recommendedName>
</protein>
<feature type="domain" description="ER membrane protein complex subunit 1 C-terminal" evidence="13">
    <location>
        <begin position="767"/>
        <end position="980"/>
    </location>
</feature>
<name>A0A5N5QH06_9AGAM</name>
<evidence type="ECO:0000256" key="2">
    <source>
        <dbReference type="ARBA" id="ARBA00007904"/>
    </source>
</evidence>
<evidence type="ECO:0000313" key="16">
    <source>
        <dbReference type="Proteomes" id="UP000383932"/>
    </source>
</evidence>
<sequence length="982" mass="107969">MRLRTGLVLWLHALYYVSALEESEAGVIDWHKELVGVPLTDSPKTHPLFIRSDPVSPVKKTGMAVATKSNVLAVINPSNTIWRREFDTSEGRILQFKTHRDALVAISGPGGSHVRLIESFTGHLLWERQLHPKNLGRLLQPASLGVDVAFWHDVKDIDAYVLTNGQTVTRLEGRTGKTLWRYSTSDSSTLISRVILSEKSVYAIGLIKTDSYALEVFVLDRETGSLVSQSQIPSRITRGMRDVFVLSTRDTHAPALAWFEKPTGELHHLVLNSAAPFSPKTLSTNITFARVHDVQLEKQGLFVAETKDSLPYVYGSYESGLVQEWDFDDSAVSRSETPSSFSGSTDREGNPYIARVFWSLSTGLAHLHTYAAHGSEGKGISMGSTFPFNTAEHGCAIDAFMPHQYSVQHRMLLTTSTGAVQLWQMHDLQWTRDESLAEIKLASLVDLPEPQIAAELETSEHRSFGERLKAHLVAAQNLPQYIAQFTRRFAMGSYDSSSSPALSMSTELERDVFGFRKMLVVATNYGTLIGVDTARGQVVWRRIVGISSTGPADVIPYKLAIVKSALEGPNPEMVLVAERKAFGKKSKSSLVFHFEALTGRFIGGGASGHKLSDHGVAEAFQMPGDPSVVGVVHLFPTTKGAPEPTLDQTSNLYFARHIGDELRGYIIQPNLPTPAVETWKKAFTTPASFPDGAASWLDIIHRPVSPIASYGKVLGDRTTLYKYLSPHAAVVLSPDCAVRVVDLVSGAIVFDSGALAAPCDLPKVAFTENWLVYAHEVAGNATDKGTRVVSVELYEGSGKDDKTSSLDVSSFSGPSSRVHAIQQSFLFPYPVVALGTTATKFGISTKGLLLATSKNQIYHLHRRVLDPRRPMQKPTAEEQEEMLIPYEPILPPDTRRIITHKYQVLGVKRIVAAPTLLESTSCVLAYGLDMFHTRVTPSGTFDLLGAGFNKMQLLLTIIGLSVAIIVVRPLVRRKQLHAHWYN</sequence>
<dbReference type="EMBL" id="SSOP01000128">
    <property type="protein sequence ID" value="KAB5591035.1"/>
    <property type="molecule type" value="Genomic_DNA"/>
</dbReference>
<keyword evidence="16" id="KW-1185">Reference proteome</keyword>
<evidence type="ECO:0000259" key="13">
    <source>
        <dbReference type="Pfam" id="PF07774"/>
    </source>
</evidence>
<evidence type="ECO:0000256" key="6">
    <source>
        <dbReference type="ARBA" id="ARBA00022729"/>
    </source>
</evidence>
<evidence type="ECO:0000256" key="1">
    <source>
        <dbReference type="ARBA" id="ARBA00004115"/>
    </source>
</evidence>
<dbReference type="InterPro" id="IPR026895">
    <property type="entry name" value="EMC1"/>
</dbReference>
<evidence type="ECO:0000256" key="3">
    <source>
        <dbReference type="ARBA" id="ARBA00011276"/>
    </source>
</evidence>
<evidence type="ECO:0000256" key="8">
    <source>
        <dbReference type="ARBA" id="ARBA00022989"/>
    </source>
</evidence>
<proteinExistence type="inferred from homology"/>
<evidence type="ECO:0000256" key="11">
    <source>
        <dbReference type="SAM" id="Phobius"/>
    </source>
</evidence>
<organism evidence="15 16">
    <name type="scientific">Ceratobasidium theobromae</name>
    <dbReference type="NCBI Taxonomy" id="1582974"/>
    <lineage>
        <taxon>Eukaryota</taxon>
        <taxon>Fungi</taxon>
        <taxon>Dikarya</taxon>
        <taxon>Basidiomycota</taxon>
        <taxon>Agaricomycotina</taxon>
        <taxon>Agaricomycetes</taxon>
        <taxon>Cantharellales</taxon>
        <taxon>Ceratobasidiaceae</taxon>
        <taxon>Ceratobasidium</taxon>
    </lineage>
</organism>
<reference evidence="15 16" key="1">
    <citation type="journal article" date="2019" name="Fungal Biol. Biotechnol.">
        <title>Draft genome sequence of fastidious pathogen Ceratobasidium theobromae, which causes vascular-streak dieback in Theobroma cacao.</title>
        <authorList>
            <person name="Ali S.S."/>
            <person name="Asman A."/>
            <person name="Shao J."/>
            <person name="Firmansyah A.P."/>
            <person name="Susilo A.W."/>
            <person name="Rosmana A."/>
            <person name="McMahon P."/>
            <person name="Junaid M."/>
            <person name="Guest D."/>
            <person name="Kheng T.Y."/>
            <person name="Meinhardt L.W."/>
            <person name="Bailey B.A."/>
        </authorList>
    </citation>
    <scope>NUCLEOTIDE SEQUENCE [LARGE SCALE GENOMIC DNA]</scope>
    <source>
        <strain evidence="15 16">CT2</strain>
    </source>
</reference>
<keyword evidence="9 11" id="KW-0472">Membrane</keyword>
<feature type="chain" id="PRO_5024354143" description="ER membrane protein complex subunit 1" evidence="12">
    <location>
        <begin position="20"/>
        <end position="982"/>
    </location>
</feature>
<evidence type="ECO:0000259" key="14">
    <source>
        <dbReference type="Pfam" id="PF25293"/>
    </source>
</evidence>